<dbReference type="AlphaFoldDB" id="A0A931DGU7"/>
<keyword evidence="3" id="KW-1185">Reference proteome</keyword>
<feature type="region of interest" description="Disordered" evidence="1">
    <location>
        <begin position="91"/>
        <end position="115"/>
    </location>
</feature>
<protein>
    <recommendedName>
        <fullName evidence="4">Ig-like domain-containing protein</fullName>
    </recommendedName>
</protein>
<evidence type="ECO:0000256" key="1">
    <source>
        <dbReference type="SAM" id="MobiDB-lite"/>
    </source>
</evidence>
<gene>
    <name evidence="2" type="ORF">IW256_001414</name>
</gene>
<name>A0A931DGU7_9ACTN</name>
<evidence type="ECO:0000313" key="3">
    <source>
        <dbReference type="Proteomes" id="UP000614047"/>
    </source>
</evidence>
<dbReference type="Proteomes" id="UP000614047">
    <property type="component" value="Unassembled WGS sequence"/>
</dbReference>
<sequence>MEGFVTVQTEPITVGGQTIQATATPKSVTWSLGETTLSCNSAGSANDTTCGHSYQRSSSGQPGGAYQITATINWGLTWTCTGAECDSASGTLEDLSMTSPPTPLVVDEIQTNTRP</sequence>
<dbReference type="RefSeq" id="WP_197010187.1">
    <property type="nucleotide sequence ID" value="NZ_BAABES010000006.1"/>
</dbReference>
<proteinExistence type="predicted"/>
<accession>A0A931DGU7</accession>
<evidence type="ECO:0008006" key="4">
    <source>
        <dbReference type="Google" id="ProtNLM"/>
    </source>
</evidence>
<comment type="caution">
    <text evidence="2">The sequence shown here is derived from an EMBL/GenBank/DDBJ whole genome shotgun (WGS) entry which is preliminary data.</text>
</comment>
<organism evidence="2 3">
    <name type="scientific">Actinomadura viridis</name>
    <dbReference type="NCBI Taxonomy" id="58110"/>
    <lineage>
        <taxon>Bacteria</taxon>
        <taxon>Bacillati</taxon>
        <taxon>Actinomycetota</taxon>
        <taxon>Actinomycetes</taxon>
        <taxon>Streptosporangiales</taxon>
        <taxon>Thermomonosporaceae</taxon>
        <taxon>Actinomadura</taxon>
    </lineage>
</organism>
<evidence type="ECO:0000313" key="2">
    <source>
        <dbReference type="EMBL" id="MBG6087301.1"/>
    </source>
</evidence>
<reference evidence="2" key="1">
    <citation type="submission" date="2020-11" db="EMBL/GenBank/DDBJ databases">
        <title>Sequencing the genomes of 1000 actinobacteria strains.</title>
        <authorList>
            <person name="Klenk H.-P."/>
        </authorList>
    </citation>
    <scope>NUCLEOTIDE SEQUENCE</scope>
    <source>
        <strain evidence="2">DSM 43175</strain>
    </source>
</reference>
<dbReference type="EMBL" id="JADOUA010000001">
    <property type="protein sequence ID" value="MBG6087301.1"/>
    <property type="molecule type" value="Genomic_DNA"/>
</dbReference>